<keyword evidence="3" id="KW-1185">Reference proteome</keyword>
<proteinExistence type="predicted"/>
<feature type="non-terminal residue" evidence="2">
    <location>
        <position position="153"/>
    </location>
</feature>
<evidence type="ECO:0000313" key="2">
    <source>
        <dbReference type="EMBL" id="CAH9061041.1"/>
    </source>
</evidence>
<sequence length="153" mass="17013">MHKMHLLSVSLLYNNSFLNYDQTLFSGKRVTRQPGDAPMSRVPPGLGLEGDTSRPGGHDGRVIAAWTIGNEVNKEGEEKNEWRKKRKEIADGKKKVFENNASPRSSSIFYSKVNCNSVSTKQTSSSSVLSPKLNISETSSRQRSIYNTSVAYD</sequence>
<protein>
    <submittedName>
        <fullName evidence="2">Uncharacterized protein</fullName>
    </submittedName>
</protein>
<accession>A0A9P0YJ79</accession>
<evidence type="ECO:0000256" key="1">
    <source>
        <dbReference type="SAM" id="MobiDB-lite"/>
    </source>
</evidence>
<dbReference type="AlphaFoldDB" id="A0A9P0YJ79"/>
<evidence type="ECO:0000313" key="3">
    <source>
        <dbReference type="Proteomes" id="UP001152484"/>
    </source>
</evidence>
<reference evidence="2" key="1">
    <citation type="submission" date="2022-07" db="EMBL/GenBank/DDBJ databases">
        <authorList>
            <person name="Macas J."/>
            <person name="Novak P."/>
            <person name="Neumann P."/>
        </authorList>
    </citation>
    <scope>NUCLEOTIDE SEQUENCE</scope>
</reference>
<comment type="caution">
    <text evidence="2">The sequence shown here is derived from an EMBL/GenBank/DDBJ whole genome shotgun (WGS) entry which is preliminary data.</text>
</comment>
<gene>
    <name evidence="2" type="ORF">CEURO_LOCUS1667</name>
</gene>
<dbReference type="EMBL" id="CAMAPE010000004">
    <property type="protein sequence ID" value="CAH9061041.1"/>
    <property type="molecule type" value="Genomic_DNA"/>
</dbReference>
<organism evidence="2 3">
    <name type="scientific">Cuscuta europaea</name>
    <name type="common">European dodder</name>
    <dbReference type="NCBI Taxonomy" id="41803"/>
    <lineage>
        <taxon>Eukaryota</taxon>
        <taxon>Viridiplantae</taxon>
        <taxon>Streptophyta</taxon>
        <taxon>Embryophyta</taxon>
        <taxon>Tracheophyta</taxon>
        <taxon>Spermatophyta</taxon>
        <taxon>Magnoliopsida</taxon>
        <taxon>eudicotyledons</taxon>
        <taxon>Gunneridae</taxon>
        <taxon>Pentapetalae</taxon>
        <taxon>asterids</taxon>
        <taxon>lamiids</taxon>
        <taxon>Solanales</taxon>
        <taxon>Convolvulaceae</taxon>
        <taxon>Cuscuteae</taxon>
        <taxon>Cuscuta</taxon>
        <taxon>Cuscuta subgen. Cuscuta</taxon>
    </lineage>
</organism>
<feature type="region of interest" description="Disordered" evidence="1">
    <location>
        <begin position="29"/>
        <end position="59"/>
    </location>
</feature>
<dbReference type="Proteomes" id="UP001152484">
    <property type="component" value="Unassembled WGS sequence"/>
</dbReference>
<name>A0A9P0YJ79_CUSEU</name>